<dbReference type="EMBL" id="CP003199">
    <property type="protein sequence ID" value="AEW45326.1"/>
    <property type="molecule type" value="Genomic_DNA"/>
</dbReference>
<organism evidence="1 2">
    <name type="scientific">Mycoplasma haemocanis (strain Illinois)</name>
    <dbReference type="NCBI Taxonomy" id="1111676"/>
    <lineage>
        <taxon>Bacteria</taxon>
        <taxon>Bacillati</taxon>
        <taxon>Mycoplasmatota</taxon>
        <taxon>Mollicutes</taxon>
        <taxon>Mycoplasmataceae</taxon>
        <taxon>Mycoplasma</taxon>
    </lineage>
</organism>
<dbReference type="KEGG" id="mhe:MHC_02300"/>
<gene>
    <name evidence="1" type="ordered locus">MHC_02300</name>
</gene>
<accession>H6N6Q4</accession>
<protein>
    <submittedName>
        <fullName evidence="1">Uncharacterized protein</fullName>
    </submittedName>
</protein>
<reference evidence="1 2" key="1">
    <citation type="journal article" date="2012" name="J. Bacteriol.">
        <title>Complete genome sequence of Mycoplasma haemocanis strain Illinois.</title>
        <authorList>
            <person name="do Nascimento N.C."/>
            <person name="Guimaraes A.M."/>
            <person name="Santos A.P."/>
            <person name="Sanmiguel P.J."/>
            <person name="Messick J.B."/>
        </authorList>
    </citation>
    <scope>NUCLEOTIDE SEQUENCE [LARGE SCALE GENOMIC DNA]</scope>
    <source>
        <strain evidence="1 2">Illinois</strain>
    </source>
</reference>
<name>H6N6Q4_MYCHN</name>
<proteinExistence type="predicted"/>
<sequence>MNLKILTLSGVTVAGLGTAATYGFLKSQSSTKSVAQRLQDEGFVLLKSNSDQATINKVLGVYKTLPENSGKTPSISDLLTMCSHIFKKDYYSNDDYKKSRRFCVIPKTVLDSPKLSGKTILKNGENNEEDKSTWESLKTKYSVASNTSKKIKGLDTLTGSSGEEWKSLRNQCKNLLEKDSTDEDYDDLIEKSLIWCIKDASGLKLADQ</sequence>
<keyword evidence="2" id="KW-1185">Reference proteome</keyword>
<dbReference type="HOGENOM" id="CLU_098620_3_0_14"/>
<dbReference type="Proteomes" id="UP000009135">
    <property type="component" value="Chromosome"/>
</dbReference>
<evidence type="ECO:0000313" key="1">
    <source>
        <dbReference type="EMBL" id="AEW45326.1"/>
    </source>
</evidence>
<dbReference type="AlphaFoldDB" id="H6N6Q4"/>
<evidence type="ECO:0000313" key="2">
    <source>
        <dbReference type="Proteomes" id="UP000009135"/>
    </source>
</evidence>
<dbReference type="STRING" id="1111676.MHC_02300"/>